<dbReference type="EMBL" id="BAAAUX010000013">
    <property type="protein sequence ID" value="GAA2791459.1"/>
    <property type="molecule type" value="Genomic_DNA"/>
</dbReference>
<evidence type="ECO:0000313" key="2">
    <source>
        <dbReference type="Proteomes" id="UP001500979"/>
    </source>
</evidence>
<sequence length="84" mass="9407">MEAPLDQHPARWASTLDLPVVDVGGQMPTEVKPHMRRRPGETIEQYHARLGRSCYRCGTEIHDRAELNEHEDNCTGPKSGRGAS</sequence>
<gene>
    <name evidence="1" type="ORF">GCM10010470_27850</name>
</gene>
<keyword evidence="2" id="KW-1185">Reference proteome</keyword>
<protein>
    <recommendedName>
        <fullName evidence="3">C2H2-type domain-containing protein</fullName>
    </recommendedName>
</protein>
<comment type="caution">
    <text evidence="1">The sequence shown here is derived from an EMBL/GenBank/DDBJ whole genome shotgun (WGS) entry which is preliminary data.</text>
</comment>
<evidence type="ECO:0000313" key="1">
    <source>
        <dbReference type="EMBL" id="GAA2791459.1"/>
    </source>
</evidence>
<reference evidence="1 2" key="1">
    <citation type="journal article" date="2019" name="Int. J. Syst. Evol. Microbiol.">
        <title>The Global Catalogue of Microorganisms (GCM) 10K type strain sequencing project: providing services to taxonomists for standard genome sequencing and annotation.</title>
        <authorList>
            <consortium name="The Broad Institute Genomics Platform"/>
            <consortium name="The Broad Institute Genome Sequencing Center for Infectious Disease"/>
            <person name="Wu L."/>
            <person name="Ma J."/>
        </authorList>
    </citation>
    <scope>NUCLEOTIDE SEQUENCE [LARGE SCALE GENOMIC DNA]</scope>
    <source>
        <strain evidence="1 2">JCM 9383</strain>
    </source>
</reference>
<proteinExistence type="predicted"/>
<organism evidence="1 2">
    <name type="scientific">Saccharopolyspora taberi</name>
    <dbReference type="NCBI Taxonomy" id="60895"/>
    <lineage>
        <taxon>Bacteria</taxon>
        <taxon>Bacillati</taxon>
        <taxon>Actinomycetota</taxon>
        <taxon>Actinomycetes</taxon>
        <taxon>Pseudonocardiales</taxon>
        <taxon>Pseudonocardiaceae</taxon>
        <taxon>Saccharopolyspora</taxon>
    </lineage>
</organism>
<accession>A0ABN3VCC8</accession>
<evidence type="ECO:0008006" key="3">
    <source>
        <dbReference type="Google" id="ProtNLM"/>
    </source>
</evidence>
<name>A0ABN3VCC8_9PSEU</name>
<dbReference type="Proteomes" id="UP001500979">
    <property type="component" value="Unassembled WGS sequence"/>
</dbReference>